<dbReference type="Proteomes" id="UP000698028">
    <property type="component" value="Unassembled WGS sequence"/>
</dbReference>
<dbReference type="CDD" id="cd07067">
    <property type="entry name" value="HP_PGM_like"/>
    <property type="match status" value="1"/>
</dbReference>
<accession>A0ABS6V8D6</accession>
<keyword evidence="2" id="KW-1185">Reference proteome</keyword>
<reference evidence="1 2" key="1">
    <citation type="submission" date="2021-07" db="EMBL/GenBank/DDBJ databases">
        <title>The draft genome sequence of Sphingomicrobium sp. B8.</title>
        <authorList>
            <person name="Mu L."/>
        </authorList>
    </citation>
    <scope>NUCLEOTIDE SEQUENCE [LARGE SCALE GENOMIC DNA]</scope>
    <source>
        <strain evidence="1 2">B8</strain>
    </source>
</reference>
<dbReference type="RefSeq" id="WP_218633731.1">
    <property type="nucleotide sequence ID" value="NZ_JAHVAH010000001.1"/>
</dbReference>
<organism evidence="1 2">
    <name type="scientific">Sphingomicrobium clamense</name>
    <dbReference type="NCBI Taxonomy" id="2851013"/>
    <lineage>
        <taxon>Bacteria</taxon>
        <taxon>Pseudomonadati</taxon>
        <taxon>Pseudomonadota</taxon>
        <taxon>Alphaproteobacteria</taxon>
        <taxon>Sphingomonadales</taxon>
        <taxon>Sphingomonadaceae</taxon>
        <taxon>Sphingomicrobium</taxon>
    </lineage>
</organism>
<evidence type="ECO:0000313" key="1">
    <source>
        <dbReference type="EMBL" id="MBW0145851.1"/>
    </source>
</evidence>
<dbReference type="PANTHER" id="PTHR47623:SF1">
    <property type="entry name" value="OS09G0287300 PROTEIN"/>
    <property type="match status" value="1"/>
</dbReference>
<proteinExistence type="predicted"/>
<sequence length="178" mass="20177">MRRWSDWRKRGADAIPDLLLLRHAKSDWHADYGRDFDRPLNARGRKAAEAMGKFLAKQPAIDRVLASPARRVAETLDRVGAHCDLPEIEWVESLYGASQGTVVDLARRCLVERLLVAGHNPVTHMVAATLTRPDGSEDWHMLQRKYPTGALVELRFMSWDDIGAGNGELLRFVRPRDL</sequence>
<name>A0ABS6V8D6_9SPHN</name>
<comment type="caution">
    <text evidence="1">The sequence shown here is derived from an EMBL/GenBank/DDBJ whole genome shotgun (WGS) entry which is preliminary data.</text>
</comment>
<dbReference type="Pfam" id="PF00300">
    <property type="entry name" value="His_Phos_1"/>
    <property type="match status" value="1"/>
</dbReference>
<evidence type="ECO:0000313" key="2">
    <source>
        <dbReference type="Proteomes" id="UP000698028"/>
    </source>
</evidence>
<gene>
    <name evidence="1" type="ORF">KTQ36_11165</name>
</gene>
<dbReference type="EMBL" id="JAHVAH010000001">
    <property type="protein sequence ID" value="MBW0145851.1"/>
    <property type="molecule type" value="Genomic_DNA"/>
</dbReference>
<dbReference type="PANTHER" id="PTHR47623">
    <property type="entry name" value="OS09G0287300 PROTEIN"/>
    <property type="match status" value="1"/>
</dbReference>
<protein>
    <submittedName>
        <fullName evidence="1">Histidine phosphatase family protein</fullName>
    </submittedName>
</protein>
<dbReference type="SMART" id="SM00855">
    <property type="entry name" value="PGAM"/>
    <property type="match status" value="1"/>
</dbReference>
<dbReference type="InterPro" id="IPR013078">
    <property type="entry name" value="His_Pase_superF_clade-1"/>
</dbReference>